<proteinExistence type="predicted"/>
<keyword evidence="2" id="KW-1185">Reference proteome</keyword>
<accession>A0ACB8TFC6</accession>
<gene>
    <name evidence="1" type="ORF">BV25DRAFT_1796113</name>
</gene>
<feature type="non-terminal residue" evidence="1">
    <location>
        <position position="1"/>
    </location>
</feature>
<name>A0ACB8TFC6_9AGAM</name>
<dbReference type="EMBL" id="MU277191">
    <property type="protein sequence ID" value="KAI0067119.1"/>
    <property type="molecule type" value="Genomic_DNA"/>
</dbReference>
<organism evidence="1 2">
    <name type="scientific">Artomyces pyxidatus</name>
    <dbReference type="NCBI Taxonomy" id="48021"/>
    <lineage>
        <taxon>Eukaryota</taxon>
        <taxon>Fungi</taxon>
        <taxon>Dikarya</taxon>
        <taxon>Basidiomycota</taxon>
        <taxon>Agaricomycotina</taxon>
        <taxon>Agaricomycetes</taxon>
        <taxon>Russulales</taxon>
        <taxon>Auriscalpiaceae</taxon>
        <taxon>Artomyces</taxon>
    </lineage>
</organism>
<protein>
    <submittedName>
        <fullName evidence="1">Uncharacterized protein</fullName>
    </submittedName>
</protein>
<sequence length="204" mass="23177">YRCVECFRQVPKCDACMRQSHAHMPFHRVEAWSDSKESWERTTLAKLGLELHLGHGGRGCPIRIAADYRLMTIVHSRGMEAVKVGFCYCSFNGPHSEPEPQQLLRFGLFPGSWKLPMTAFTIAVLEDFKVLHEHSQVTVAAFSRYLKQSADQSEPDNVKNRAREFMTTYNEYCEIVSKGQGGIPCKFLAALRRSEQECKGDAQS</sequence>
<reference evidence="1" key="1">
    <citation type="submission" date="2021-03" db="EMBL/GenBank/DDBJ databases">
        <authorList>
            <consortium name="DOE Joint Genome Institute"/>
            <person name="Ahrendt S."/>
            <person name="Looney B.P."/>
            <person name="Miyauchi S."/>
            <person name="Morin E."/>
            <person name="Drula E."/>
            <person name="Courty P.E."/>
            <person name="Chicoki N."/>
            <person name="Fauchery L."/>
            <person name="Kohler A."/>
            <person name="Kuo A."/>
            <person name="Labutti K."/>
            <person name="Pangilinan J."/>
            <person name="Lipzen A."/>
            <person name="Riley R."/>
            <person name="Andreopoulos W."/>
            <person name="He G."/>
            <person name="Johnson J."/>
            <person name="Barry K.W."/>
            <person name="Grigoriev I.V."/>
            <person name="Nagy L."/>
            <person name="Hibbett D."/>
            <person name="Henrissat B."/>
            <person name="Matheny P.B."/>
            <person name="Labbe J."/>
            <person name="Martin F."/>
        </authorList>
    </citation>
    <scope>NUCLEOTIDE SEQUENCE</scope>
    <source>
        <strain evidence="1">HHB10654</strain>
    </source>
</reference>
<reference evidence="1" key="2">
    <citation type="journal article" date="2022" name="New Phytol.">
        <title>Evolutionary transition to the ectomycorrhizal habit in the genomes of a hyperdiverse lineage of mushroom-forming fungi.</title>
        <authorList>
            <person name="Looney B."/>
            <person name="Miyauchi S."/>
            <person name="Morin E."/>
            <person name="Drula E."/>
            <person name="Courty P.E."/>
            <person name="Kohler A."/>
            <person name="Kuo A."/>
            <person name="LaButti K."/>
            <person name="Pangilinan J."/>
            <person name="Lipzen A."/>
            <person name="Riley R."/>
            <person name="Andreopoulos W."/>
            <person name="He G."/>
            <person name="Johnson J."/>
            <person name="Nolan M."/>
            <person name="Tritt A."/>
            <person name="Barry K.W."/>
            <person name="Grigoriev I.V."/>
            <person name="Nagy L.G."/>
            <person name="Hibbett D."/>
            <person name="Henrissat B."/>
            <person name="Matheny P.B."/>
            <person name="Labbe J."/>
            <person name="Martin F.M."/>
        </authorList>
    </citation>
    <scope>NUCLEOTIDE SEQUENCE</scope>
    <source>
        <strain evidence="1">HHB10654</strain>
    </source>
</reference>
<dbReference type="Proteomes" id="UP000814140">
    <property type="component" value="Unassembled WGS sequence"/>
</dbReference>
<comment type="caution">
    <text evidence="1">The sequence shown here is derived from an EMBL/GenBank/DDBJ whole genome shotgun (WGS) entry which is preliminary data.</text>
</comment>
<evidence type="ECO:0000313" key="2">
    <source>
        <dbReference type="Proteomes" id="UP000814140"/>
    </source>
</evidence>
<evidence type="ECO:0000313" key="1">
    <source>
        <dbReference type="EMBL" id="KAI0067119.1"/>
    </source>
</evidence>